<keyword evidence="1" id="KW-0175">Coiled coil</keyword>
<name>A0A7G9V4Z8_9CAUD</name>
<sequence>MHKNIGYHTRSMEDGKKLVGGSFGGAIDQETVERISRLFTVIIKPSGRVVFVDDKGNEVYLYFSIDPQNTEKGKQAIKEDRQKRELKQKEEQELLEQQERELTEVMQGLSHEEILEKLAK</sequence>
<organism evidence="2 3">
    <name type="scientific">Rheinheimera phage vB_RspM_barba_1-3A</name>
    <dbReference type="NCBI Taxonomy" id="2743846"/>
    <lineage>
        <taxon>Viruses</taxon>
        <taxon>Duplodnaviria</taxon>
        <taxon>Heunggongvirae</taxon>
        <taxon>Uroviricota</taxon>
        <taxon>Caudoviricetes</taxon>
        <taxon>Barbavirus</taxon>
        <taxon>Barbavirus barba18A</taxon>
    </lineage>
</organism>
<evidence type="ECO:0000256" key="1">
    <source>
        <dbReference type="SAM" id="Coils"/>
    </source>
</evidence>
<feature type="coiled-coil region" evidence="1">
    <location>
        <begin position="77"/>
        <end position="108"/>
    </location>
</feature>
<evidence type="ECO:0000313" key="2">
    <source>
        <dbReference type="EMBL" id="QNO01354.1"/>
    </source>
</evidence>
<dbReference type="Proteomes" id="UP000516168">
    <property type="component" value="Segment"/>
</dbReference>
<dbReference type="EMBL" id="MT497224">
    <property type="protein sequence ID" value="QNO01354.1"/>
    <property type="molecule type" value="Genomic_DNA"/>
</dbReference>
<proteinExistence type="predicted"/>
<protein>
    <submittedName>
        <fullName evidence="2">Uncharacterized protein</fullName>
    </submittedName>
</protein>
<reference evidence="3" key="1">
    <citation type="submission" date="2020-05" db="EMBL/GenBank/DDBJ databases">
        <title>Genomics and ecology of novel Flavobacterium phages from the Baltic Sea.</title>
        <authorList>
            <person name="Hoetzinger M."/>
            <person name="Nilsson E."/>
            <person name="Holmfeldt K."/>
        </authorList>
    </citation>
    <scope>NUCLEOTIDE SEQUENCE [LARGE SCALE GENOMIC DNA]</scope>
</reference>
<accession>A0A7G9V4Z8</accession>
<gene>
    <name evidence="2" type="ORF">barba13A_phanotate3</name>
</gene>
<evidence type="ECO:0000313" key="3">
    <source>
        <dbReference type="Proteomes" id="UP000516168"/>
    </source>
</evidence>